<proteinExistence type="predicted"/>
<dbReference type="EMBL" id="ML977725">
    <property type="protein sequence ID" value="KAF1993165.1"/>
    <property type="molecule type" value="Genomic_DNA"/>
</dbReference>
<evidence type="ECO:0000256" key="1">
    <source>
        <dbReference type="SAM" id="MobiDB-lite"/>
    </source>
</evidence>
<organism evidence="2 3">
    <name type="scientific">Amniculicola lignicola CBS 123094</name>
    <dbReference type="NCBI Taxonomy" id="1392246"/>
    <lineage>
        <taxon>Eukaryota</taxon>
        <taxon>Fungi</taxon>
        <taxon>Dikarya</taxon>
        <taxon>Ascomycota</taxon>
        <taxon>Pezizomycotina</taxon>
        <taxon>Dothideomycetes</taxon>
        <taxon>Pleosporomycetidae</taxon>
        <taxon>Pleosporales</taxon>
        <taxon>Amniculicolaceae</taxon>
        <taxon>Amniculicola</taxon>
    </lineage>
</organism>
<keyword evidence="3" id="KW-1185">Reference proteome</keyword>
<protein>
    <submittedName>
        <fullName evidence="2">Uncharacterized protein</fullName>
    </submittedName>
</protein>
<evidence type="ECO:0000313" key="2">
    <source>
        <dbReference type="EMBL" id="KAF1993165.1"/>
    </source>
</evidence>
<evidence type="ECO:0000313" key="3">
    <source>
        <dbReference type="Proteomes" id="UP000799779"/>
    </source>
</evidence>
<feature type="region of interest" description="Disordered" evidence="1">
    <location>
        <begin position="1"/>
        <end position="25"/>
    </location>
</feature>
<gene>
    <name evidence="2" type="ORF">P154DRAFT_96563</name>
</gene>
<dbReference type="Proteomes" id="UP000799779">
    <property type="component" value="Unassembled WGS sequence"/>
</dbReference>
<dbReference type="AlphaFoldDB" id="A0A6A5W227"/>
<sequence length="225" mass="24918">MKQSRTAIRPPSTSRPTNRCRPTPVGPRHIFYPISGHFATGQIAEFDAVELPCYRNKQHGAGCSNPRCGFPLGGQQIRLRNILHDRPSSHSGFTLATLGHTTACRGEYLPSGERRDYQSQSSLAPGHSNVSRLLLSQYALRTRPRVVVVWAPGGPRPLGEPRVLIRVSEHILHSSRFVLCPSIQRSKMSEGVVRASACAKQVSDVRNDLSESQRVTRPPREPNDT</sequence>
<accession>A0A6A5W227</accession>
<reference evidence="2" key="1">
    <citation type="journal article" date="2020" name="Stud. Mycol.">
        <title>101 Dothideomycetes genomes: a test case for predicting lifestyles and emergence of pathogens.</title>
        <authorList>
            <person name="Haridas S."/>
            <person name="Albert R."/>
            <person name="Binder M."/>
            <person name="Bloem J."/>
            <person name="Labutti K."/>
            <person name="Salamov A."/>
            <person name="Andreopoulos B."/>
            <person name="Baker S."/>
            <person name="Barry K."/>
            <person name="Bills G."/>
            <person name="Bluhm B."/>
            <person name="Cannon C."/>
            <person name="Castanera R."/>
            <person name="Culley D."/>
            <person name="Daum C."/>
            <person name="Ezra D."/>
            <person name="Gonzalez J."/>
            <person name="Henrissat B."/>
            <person name="Kuo A."/>
            <person name="Liang C."/>
            <person name="Lipzen A."/>
            <person name="Lutzoni F."/>
            <person name="Magnuson J."/>
            <person name="Mondo S."/>
            <person name="Nolan M."/>
            <person name="Ohm R."/>
            <person name="Pangilinan J."/>
            <person name="Park H.-J."/>
            <person name="Ramirez L."/>
            <person name="Alfaro M."/>
            <person name="Sun H."/>
            <person name="Tritt A."/>
            <person name="Yoshinaga Y."/>
            <person name="Zwiers L.-H."/>
            <person name="Turgeon B."/>
            <person name="Goodwin S."/>
            <person name="Spatafora J."/>
            <person name="Crous P."/>
            <person name="Grigoriev I."/>
        </authorList>
    </citation>
    <scope>NUCLEOTIDE SEQUENCE</scope>
    <source>
        <strain evidence="2">CBS 123094</strain>
    </source>
</reference>
<feature type="region of interest" description="Disordered" evidence="1">
    <location>
        <begin position="204"/>
        <end position="225"/>
    </location>
</feature>
<name>A0A6A5W227_9PLEO</name>
<feature type="compositionally biased region" description="Polar residues" evidence="1">
    <location>
        <begin position="1"/>
        <end position="17"/>
    </location>
</feature>